<name>A0ABS8TDD6_DATST</name>
<evidence type="ECO:0000313" key="2">
    <source>
        <dbReference type="EMBL" id="MCD7469466.1"/>
    </source>
</evidence>
<protein>
    <submittedName>
        <fullName evidence="2">Uncharacterized protein</fullName>
    </submittedName>
</protein>
<reference evidence="2 3" key="1">
    <citation type="journal article" date="2021" name="BMC Genomics">
        <title>Datura genome reveals duplications of psychoactive alkaloid biosynthetic genes and high mutation rate following tissue culture.</title>
        <authorList>
            <person name="Rajewski A."/>
            <person name="Carter-House D."/>
            <person name="Stajich J."/>
            <person name="Litt A."/>
        </authorList>
    </citation>
    <scope>NUCLEOTIDE SEQUENCE [LARGE SCALE GENOMIC DNA]</scope>
    <source>
        <strain evidence="2">AR-01</strain>
    </source>
</reference>
<proteinExistence type="predicted"/>
<accession>A0ABS8TDD6</accession>
<feature type="region of interest" description="Disordered" evidence="1">
    <location>
        <begin position="1"/>
        <end position="56"/>
    </location>
</feature>
<dbReference type="EMBL" id="JACEIK010001447">
    <property type="protein sequence ID" value="MCD7469466.1"/>
    <property type="molecule type" value="Genomic_DNA"/>
</dbReference>
<comment type="caution">
    <text evidence="2">The sequence shown here is derived from an EMBL/GenBank/DDBJ whole genome shotgun (WGS) entry which is preliminary data.</text>
</comment>
<feature type="non-terminal residue" evidence="2">
    <location>
        <position position="56"/>
    </location>
</feature>
<feature type="non-terminal residue" evidence="2">
    <location>
        <position position="1"/>
    </location>
</feature>
<sequence>RGLEKESTHERRQKGGLKQPTYASATCHGRQAAQNSPPARWQRATAGWLRDQEDAT</sequence>
<keyword evidence="3" id="KW-1185">Reference proteome</keyword>
<evidence type="ECO:0000256" key="1">
    <source>
        <dbReference type="SAM" id="MobiDB-lite"/>
    </source>
</evidence>
<dbReference type="Proteomes" id="UP000823775">
    <property type="component" value="Unassembled WGS sequence"/>
</dbReference>
<organism evidence="2 3">
    <name type="scientific">Datura stramonium</name>
    <name type="common">Jimsonweed</name>
    <name type="synonym">Common thornapple</name>
    <dbReference type="NCBI Taxonomy" id="4076"/>
    <lineage>
        <taxon>Eukaryota</taxon>
        <taxon>Viridiplantae</taxon>
        <taxon>Streptophyta</taxon>
        <taxon>Embryophyta</taxon>
        <taxon>Tracheophyta</taxon>
        <taxon>Spermatophyta</taxon>
        <taxon>Magnoliopsida</taxon>
        <taxon>eudicotyledons</taxon>
        <taxon>Gunneridae</taxon>
        <taxon>Pentapetalae</taxon>
        <taxon>asterids</taxon>
        <taxon>lamiids</taxon>
        <taxon>Solanales</taxon>
        <taxon>Solanaceae</taxon>
        <taxon>Solanoideae</taxon>
        <taxon>Datureae</taxon>
        <taxon>Datura</taxon>
    </lineage>
</organism>
<evidence type="ECO:0000313" key="3">
    <source>
        <dbReference type="Proteomes" id="UP000823775"/>
    </source>
</evidence>
<gene>
    <name evidence="2" type="ORF">HAX54_008518</name>
</gene>
<feature type="compositionally biased region" description="Basic and acidic residues" evidence="1">
    <location>
        <begin position="1"/>
        <end position="10"/>
    </location>
</feature>